<dbReference type="SUPFAM" id="SSF50494">
    <property type="entry name" value="Trypsin-like serine proteases"/>
    <property type="match status" value="1"/>
</dbReference>
<dbReference type="Proteomes" id="UP000180166">
    <property type="component" value="Chromosome"/>
</dbReference>
<dbReference type="InterPro" id="IPR009003">
    <property type="entry name" value="Peptidase_S1_PA"/>
</dbReference>
<keyword evidence="1" id="KW-0378">Hydrolase</keyword>
<gene>
    <name evidence="1" type="primary">sprB</name>
    <name evidence="1" type="ORF">NS506_01866</name>
</gene>
<dbReference type="Gene3D" id="2.40.10.10">
    <property type="entry name" value="Trypsin-like serine proteases"/>
    <property type="match status" value="2"/>
</dbReference>
<dbReference type="GO" id="GO:0016787">
    <property type="term" value="F:hydrolase activity"/>
    <property type="evidence" value="ECO:0007669"/>
    <property type="project" value="UniProtKB-KW"/>
</dbReference>
<dbReference type="AlphaFoldDB" id="A0ABC8ANQ1"/>
<sequence>MGNAGSGGGLPAALIAAVERDLRMDVGEYLRRVESAQRLSTIAGEVRKRSPGALIGVWLDGQGRAGMAVRRDGDGAGAIADVPVADSPPPQVLGGDRFVNEAGSACSWAFEAIDAEGNPAMVTAGHCDPATVADRPTEPGRTFEVTAGPKRGAQNGVFEQSVMDGVRDYGIVRILDPARDSFHGNLVRTATGAMPITGVGSPVIGEPVCKSGATTGFTCGVILAVDQPDPQRPPIRFTHTALSLPGDSGGALVSGTLAMGIVSRGGYTGDPTQFPTDKPDPTPSITLPQPLADLAKRLLAGDGRPAFEQISPLADTILRAHPQFTMIAQSVADIMAENPGLQLRTG</sequence>
<evidence type="ECO:0000313" key="2">
    <source>
        <dbReference type="Proteomes" id="UP000180166"/>
    </source>
</evidence>
<protein>
    <submittedName>
        <fullName evidence="1">Streptogrisin B</fullName>
        <ecNumber evidence="1">3.4.21.81</ecNumber>
    </submittedName>
</protein>
<organism evidence="1 2">
    <name type="scientific">Nocardia seriolae</name>
    <dbReference type="NCBI Taxonomy" id="37332"/>
    <lineage>
        <taxon>Bacteria</taxon>
        <taxon>Bacillati</taxon>
        <taxon>Actinomycetota</taxon>
        <taxon>Actinomycetes</taxon>
        <taxon>Mycobacteriales</taxon>
        <taxon>Nocardiaceae</taxon>
        <taxon>Nocardia</taxon>
    </lineage>
</organism>
<dbReference type="Gene3D" id="3.30.300.50">
    <property type="match status" value="1"/>
</dbReference>
<dbReference type="EC" id="3.4.21.81" evidence="1"/>
<dbReference type="KEGG" id="nsr:NS506_01866"/>
<dbReference type="InterPro" id="IPR043504">
    <property type="entry name" value="Peptidase_S1_PA_chymotrypsin"/>
</dbReference>
<name>A0ABC8ANQ1_9NOCA</name>
<evidence type="ECO:0000313" key="1">
    <source>
        <dbReference type="EMBL" id="APA95934.1"/>
    </source>
</evidence>
<dbReference type="CDD" id="cd21112">
    <property type="entry name" value="alphaLP-like"/>
    <property type="match status" value="1"/>
</dbReference>
<accession>A0ABC8ANQ1</accession>
<dbReference type="RefSeq" id="WP_052086656.1">
    <property type="nucleotide sequence ID" value="NZ_BAWD02000190.1"/>
</dbReference>
<reference evidence="1 2" key="1">
    <citation type="submission" date="2016-10" db="EMBL/GenBank/DDBJ databases">
        <title>Genome sequence of Nocardia seriolae strain EM150506, isolated from Anguila japonica.</title>
        <authorList>
            <person name="Han H.-J."/>
        </authorList>
    </citation>
    <scope>NUCLEOTIDE SEQUENCE [LARGE SCALE GENOMIC DNA]</scope>
    <source>
        <strain evidence="1 2">EM150506</strain>
    </source>
</reference>
<dbReference type="EMBL" id="CP017839">
    <property type="protein sequence ID" value="APA95934.1"/>
    <property type="molecule type" value="Genomic_DNA"/>
</dbReference>
<proteinExistence type="predicted"/>
<dbReference type="InterPro" id="IPR035070">
    <property type="entry name" value="Streptogrisin_prodomain"/>
</dbReference>